<keyword evidence="2" id="KW-1133">Transmembrane helix</keyword>
<protein>
    <submittedName>
        <fullName evidence="3">Uncharacterized protein</fullName>
    </submittedName>
</protein>
<evidence type="ECO:0000313" key="3">
    <source>
        <dbReference type="EMBL" id="KAJ6639187.1"/>
    </source>
</evidence>
<sequence>MNRSRQKKTDYSGSLQYFLIIFLFINIFVVTVIGAPQNSHRHGHQSWTSFDDDSDTKMEWANSCGVETVKDPDASIKVANQTRSQFRIDREVLSTLKESLASLLNRICEPVPNAIDISDISDWFKYNSTYSFLPVINATVRNLGLPKRHREIQIYVGAFQALAKKQRRFDSFQNEGNARTVEINNYLTLSKNLLCEVETAINKSKLHLPKTIRRDSMNRLLKFRNNNSIGRYGEGQIDELDNKFTVFRFLEFFNLFKRSADRPGQTVRQRRRKQPARGTKRVRKAGKGSKKQIKQKKLKKKKKASQKLLLA</sequence>
<gene>
    <name evidence="3" type="ORF">Bhyg_11927</name>
</gene>
<dbReference type="OrthoDB" id="7781488at2759"/>
<name>A0A9Q0MWC0_9DIPT</name>
<dbReference type="GO" id="GO:0001700">
    <property type="term" value="P:embryonic development via the syncytial blastoderm"/>
    <property type="evidence" value="ECO:0007669"/>
    <property type="project" value="InterPro"/>
</dbReference>
<reference evidence="3" key="1">
    <citation type="submission" date="2022-07" db="EMBL/GenBank/DDBJ databases">
        <authorList>
            <person name="Trinca V."/>
            <person name="Uliana J.V.C."/>
            <person name="Torres T.T."/>
            <person name="Ward R.J."/>
            <person name="Monesi N."/>
        </authorList>
    </citation>
    <scope>NUCLEOTIDE SEQUENCE</scope>
    <source>
        <strain evidence="3">HSMRA1968</strain>
        <tissue evidence="3">Whole embryos</tissue>
    </source>
</reference>
<keyword evidence="4" id="KW-1185">Reference proteome</keyword>
<organism evidence="3 4">
    <name type="scientific">Pseudolycoriella hygida</name>
    <dbReference type="NCBI Taxonomy" id="35572"/>
    <lineage>
        <taxon>Eukaryota</taxon>
        <taxon>Metazoa</taxon>
        <taxon>Ecdysozoa</taxon>
        <taxon>Arthropoda</taxon>
        <taxon>Hexapoda</taxon>
        <taxon>Insecta</taxon>
        <taxon>Pterygota</taxon>
        <taxon>Neoptera</taxon>
        <taxon>Endopterygota</taxon>
        <taxon>Diptera</taxon>
        <taxon>Nematocera</taxon>
        <taxon>Sciaroidea</taxon>
        <taxon>Sciaridae</taxon>
        <taxon>Pseudolycoriella</taxon>
    </lineage>
</organism>
<feature type="compositionally biased region" description="Basic residues" evidence="1">
    <location>
        <begin position="268"/>
        <end position="305"/>
    </location>
</feature>
<feature type="transmembrane region" description="Helical" evidence="2">
    <location>
        <begin position="15"/>
        <end position="35"/>
    </location>
</feature>
<comment type="caution">
    <text evidence="3">The sequence shown here is derived from an EMBL/GenBank/DDBJ whole genome shotgun (WGS) entry which is preliminary data.</text>
</comment>
<dbReference type="EMBL" id="WJQU01000003">
    <property type="protein sequence ID" value="KAJ6639187.1"/>
    <property type="molecule type" value="Genomic_DNA"/>
</dbReference>
<accession>A0A9Q0MWC0</accession>
<evidence type="ECO:0000313" key="4">
    <source>
        <dbReference type="Proteomes" id="UP001151699"/>
    </source>
</evidence>
<keyword evidence="2" id="KW-0472">Membrane</keyword>
<dbReference type="AlphaFoldDB" id="A0A9Q0MWC0"/>
<evidence type="ECO:0000256" key="2">
    <source>
        <dbReference type="SAM" id="Phobius"/>
    </source>
</evidence>
<proteinExistence type="predicted"/>
<dbReference type="GO" id="GO:0007259">
    <property type="term" value="P:cell surface receptor signaling pathway via JAK-STAT"/>
    <property type="evidence" value="ECO:0007669"/>
    <property type="project" value="InterPro"/>
</dbReference>
<dbReference type="Pfam" id="PF15972">
    <property type="entry name" value="Unpaired"/>
    <property type="match status" value="1"/>
</dbReference>
<keyword evidence="2" id="KW-0812">Transmembrane</keyword>
<feature type="region of interest" description="Disordered" evidence="1">
    <location>
        <begin position="263"/>
        <end position="311"/>
    </location>
</feature>
<dbReference type="Proteomes" id="UP001151699">
    <property type="component" value="Chromosome X"/>
</dbReference>
<evidence type="ECO:0000256" key="1">
    <source>
        <dbReference type="SAM" id="MobiDB-lite"/>
    </source>
</evidence>
<dbReference type="InterPro" id="IPR031901">
    <property type="entry name" value="Unpaired"/>
</dbReference>